<dbReference type="Gene3D" id="1.20.1250.20">
    <property type="entry name" value="MFS general substrate transporter like domains"/>
    <property type="match status" value="2"/>
</dbReference>
<dbReference type="InterPro" id="IPR036259">
    <property type="entry name" value="MFS_trans_sf"/>
</dbReference>
<keyword evidence="1" id="KW-1133">Transmembrane helix</keyword>
<dbReference type="PANTHER" id="PTHR23527">
    <property type="entry name" value="BLL3282 PROTEIN"/>
    <property type="match status" value="1"/>
</dbReference>
<protein>
    <submittedName>
        <fullName evidence="3">Major facilitator superfamily MFS_1</fullName>
    </submittedName>
</protein>
<dbReference type="SUPFAM" id="SSF103473">
    <property type="entry name" value="MFS general substrate transporter"/>
    <property type="match status" value="1"/>
</dbReference>
<proteinExistence type="predicted"/>
<dbReference type="STRING" id="999630.TUZN_0863"/>
<feature type="transmembrane region" description="Helical" evidence="1">
    <location>
        <begin position="276"/>
        <end position="300"/>
    </location>
</feature>
<dbReference type="PROSITE" id="PS50850">
    <property type="entry name" value="MFS"/>
    <property type="match status" value="1"/>
</dbReference>
<gene>
    <name evidence="3" type="ordered locus">TUZN_0863</name>
</gene>
<dbReference type="Proteomes" id="UP000008138">
    <property type="component" value="Chromosome"/>
</dbReference>
<evidence type="ECO:0000256" key="1">
    <source>
        <dbReference type="SAM" id="Phobius"/>
    </source>
</evidence>
<dbReference type="InterPro" id="IPR052952">
    <property type="entry name" value="MFS-Transporter"/>
</dbReference>
<dbReference type="GeneID" id="10360397"/>
<dbReference type="InterPro" id="IPR020846">
    <property type="entry name" value="MFS_dom"/>
</dbReference>
<feature type="domain" description="Major facilitator superfamily (MFS) profile" evidence="2">
    <location>
        <begin position="1"/>
        <end position="372"/>
    </location>
</feature>
<sequence length="372" mass="38185">MGPRKAALVALASASFFMSYFSRLAWSIASAYSDLRPTVYQNGVVFALFFAGYVAVQIPAGVLSDKIGPARVASAALLGLAGASALSGLAPDMEVEYAASLAMGLAAGWIYPATVKLLSSEFRGGELPVAMGYYSLAWPLSVVLSGLALPAVSISLGWRWDYYIIAAASAALALAYVPLRVSAVVGAGQARRPSLGNGVAVVSAAGFLFFAAYWTVTLYAYKYFLDIGLNDYYAGLAYSMTALLGIPATVAAGYVIRRLGVKRTLVAFEGIYGALVAALAAGPATVFPVAAAMGFVRFVITPANSTAVSKIGGESAGSAAGTANLFWQLSGAVAPPIASAIVATIGFKALWIFAGALSAASAAIYQALLDVE</sequence>
<dbReference type="Pfam" id="PF07690">
    <property type="entry name" value="MFS_1"/>
    <property type="match status" value="1"/>
</dbReference>
<feature type="transmembrane region" description="Helical" evidence="1">
    <location>
        <begin position="131"/>
        <end position="156"/>
    </location>
</feature>
<feature type="transmembrane region" description="Helical" evidence="1">
    <location>
        <begin position="195"/>
        <end position="216"/>
    </location>
</feature>
<dbReference type="OrthoDB" id="29061at2157"/>
<evidence type="ECO:0000259" key="2">
    <source>
        <dbReference type="PROSITE" id="PS50850"/>
    </source>
</evidence>
<dbReference type="AlphaFoldDB" id="F2L5H7"/>
<reference key="2">
    <citation type="submission" date="2011-03" db="EMBL/GenBank/DDBJ databases">
        <title>Complete genome sequence of the thermoacidophilic crenarchaeon Thermoproteus uzoniensis 768-20.</title>
        <authorList>
            <person name="Mardanov A.V."/>
            <person name="Gumerov V.M."/>
            <person name="Beletsky A.V."/>
            <person name="Prokofeva M.I."/>
            <person name="Bonch-Osmolovskaya E.A."/>
            <person name="Ravin N.V."/>
            <person name="Skryabin K.G."/>
        </authorList>
    </citation>
    <scope>NUCLEOTIDE SEQUENCE</scope>
    <source>
        <strain>768-20</strain>
    </source>
</reference>
<feature type="transmembrane region" description="Helical" evidence="1">
    <location>
        <begin position="43"/>
        <end position="63"/>
    </location>
</feature>
<dbReference type="KEGG" id="tuz:TUZN_0863"/>
<dbReference type="eggNOG" id="arCOG00130">
    <property type="taxonomic scope" value="Archaea"/>
</dbReference>
<feature type="transmembrane region" description="Helical" evidence="1">
    <location>
        <begin position="236"/>
        <end position="256"/>
    </location>
</feature>
<reference evidence="3 4" key="1">
    <citation type="journal article" date="2011" name="J. Bacteriol.">
        <title>Complete genome sequence of the thermoacidophilic crenarchaeon Thermoproteus uzoniensis 768-20.</title>
        <authorList>
            <person name="Mardanov A.V."/>
            <person name="Gumerov V.M."/>
            <person name="Beletsky A.V."/>
            <person name="Prokofeva M.I."/>
            <person name="Bonch-Osmolovskaya E.A."/>
            <person name="Ravin N.V."/>
            <person name="Skryabin K.G."/>
        </authorList>
    </citation>
    <scope>NUCLEOTIDE SEQUENCE [LARGE SCALE GENOMIC DNA]</scope>
    <source>
        <strain evidence="3 4">768-20</strain>
    </source>
</reference>
<dbReference type="EMBL" id="CP002590">
    <property type="protein sequence ID" value="AEA12348.1"/>
    <property type="molecule type" value="Genomic_DNA"/>
</dbReference>
<evidence type="ECO:0000313" key="4">
    <source>
        <dbReference type="Proteomes" id="UP000008138"/>
    </source>
</evidence>
<feature type="transmembrane region" description="Helical" evidence="1">
    <location>
        <begin position="70"/>
        <end position="91"/>
    </location>
</feature>
<keyword evidence="1" id="KW-0472">Membrane</keyword>
<dbReference type="RefSeq" id="WP_013679684.1">
    <property type="nucleotide sequence ID" value="NC_015315.1"/>
</dbReference>
<name>F2L5H7_THEU7</name>
<dbReference type="GO" id="GO:0022857">
    <property type="term" value="F:transmembrane transporter activity"/>
    <property type="evidence" value="ECO:0007669"/>
    <property type="project" value="InterPro"/>
</dbReference>
<keyword evidence="4" id="KW-1185">Reference proteome</keyword>
<feature type="transmembrane region" description="Helical" evidence="1">
    <location>
        <begin position="97"/>
        <end position="119"/>
    </location>
</feature>
<dbReference type="InterPro" id="IPR011701">
    <property type="entry name" value="MFS"/>
</dbReference>
<keyword evidence="1" id="KW-0812">Transmembrane</keyword>
<dbReference type="HOGENOM" id="CLU_001265_5_5_2"/>
<feature type="transmembrane region" description="Helical" evidence="1">
    <location>
        <begin position="325"/>
        <end position="343"/>
    </location>
</feature>
<organism evidence="3 4">
    <name type="scientific">Thermoproteus uzoniensis (strain 768-20)</name>
    <dbReference type="NCBI Taxonomy" id="999630"/>
    <lineage>
        <taxon>Archaea</taxon>
        <taxon>Thermoproteota</taxon>
        <taxon>Thermoprotei</taxon>
        <taxon>Thermoproteales</taxon>
        <taxon>Thermoproteaceae</taxon>
        <taxon>Thermoproteus</taxon>
    </lineage>
</organism>
<evidence type="ECO:0000313" key="3">
    <source>
        <dbReference type="EMBL" id="AEA12348.1"/>
    </source>
</evidence>
<dbReference type="PANTHER" id="PTHR23527:SF1">
    <property type="entry name" value="BLL3282 PROTEIN"/>
    <property type="match status" value="1"/>
</dbReference>
<feature type="transmembrane region" description="Helical" evidence="1">
    <location>
        <begin position="162"/>
        <end position="183"/>
    </location>
</feature>
<accession>F2L5H7</accession>
<feature type="transmembrane region" description="Helical" evidence="1">
    <location>
        <begin position="350"/>
        <end position="368"/>
    </location>
</feature>